<evidence type="ECO:0000313" key="2">
    <source>
        <dbReference type="Proteomes" id="UP000005945"/>
    </source>
</evidence>
<accession>A8S6H9</accession>
<proteinExistence type="predicted"/>
<sequence>MCTKNVKFSVLRHFAKRGFGTGNASFSPLPGPGNSPAGFPCKTRDVGQLVLGAAAAAAALFAEKRAGANVKNS</sequence>
<organism evidence="1 2">
    <name type="scientific">Faecalibacterium prausnitzii M21/2</name>
    <dbReference type="NCBI Taxonomy" id="411485"/>
    <lineage>
        <taxon>Bacteria</taxon>
        <taxon>Bacillati</taxon>
        <taxon>Bacillota</taxon>
        <taxon>Clostridia</taxon>
        <taxon>Eubacteriales</taxon>
        <taxon>Oscillospiraceae</taxon>
        <taxon>Faecalibacterium</taxon>
    </lineage>
</organism>
<dbReference type="HOGENOM" id="CLU_2699231_0_0_9"/>
<evidence type="ECO:0000313" key="1">
    <source>
        <dbReference type="EMBL" id="EDP23000.1"/>
    </source>
</evidence>
<reference evidence="1 2" key="2">
    <citation type="submission" date="2007-09" db="EMBL/GenBank/DDBJ databases">
        <authorList>
            <person name="Fulton L."/>
            <person name="Clifton S."/>
            <person name="Fulton B."/>
            <person name="Xu J."/>
            <person name="Minx P."/>
            <person name="Pepin K.H."/>
            <person name="Johnson M."/>
            <person name="Thiruvilangam P."/>
            <person name="Bhonagiri V."/>
            <person name="Nash W.E."/>
            <person name="Mardis E.R."/>
            <person name="Wilson R.K."/>
        </authorList>
    </citation>
    <scope>NUCLEOTIDE SEQUENCE [LARGE SCALE GENOMIC DNA]</scope>
    <source>
        <strain evidence="1 2">M21/2</strain>
    </source>
</reference>
<dbReference type="Proteomes" id="UP000005945">
    <property type="component" value="Unassembled WGS sequence"/>
</dbReference>
<protein>
    <submittedName>
        <fullName evidence="1">Uncharacterized protein</fullName>
    </submittedName>
</protein>
<gene>
    <name evidence="1" type="ORF">FAEPRAM212_00199</name>
</gene>
<comment type="caution">
    <text evidence="1">The sequence shown here is derived from an EMBL/GenBank/DDBJ whole genome shotgun (WGS) entry which is preliminary data.</text>
</comment>
<reference evidence="1 2" key="1">
    <citation type="submission" date="2007-09" db="EMBL/GenBank/DDBJ databases">
        <title>Draft genome sequence of Faecalibacterium prausnitzii M21/2.</title>
        <authorList>
            <person name="Sudarsanam P."/>
            <person name="Ley R."/>
            <person name="Guruge J."/>
            <person name="Turnbaugh P.J."/>
            <person name="Mahowald M."/>
            <person name="Liep D."/>
            <person name="Gordon J."/>
        </authorList>
    </citation>
    <scope>NUCLEOTIDE SEQUENCE [LARGE SCALE GENOMIC DNA]</scope>
    <source>
        <strain evidence="1 2">M21/2</strain>
    </source>
</reference>
<dbReference type="AlphaFoldDB" id="A8S6H9"/>
<name>A8S6H9_9FIRM</name>
<dbReference type="EMBL" id="ABED02000013">
    <property type="protein sequence ID" value="EDP23000.1"/>
    <property type="molecule type" value="Genomic_DNA"/>
</dbReference>